<feature type="compositionally biased region" description="Acidic residues" evidence="4">
    <location>
        <begin position="177"/>
        <end position="190"/>
    </location>
</feature>
<dbReference type="GO" id="GO:0003697">
    <property type="term" value="F:single-stranded DNA binding"/>
    <property type="evidence" value="ECO:0007669"/>
    <property type="project" value="UniProtKB-UniRule"/>
</dbReference>
<dbReference type="InterPro" id="IPR000424">
    <property type="entry name" value="Primosome_PriB/ssb"/>
</dbReference>
<dbReference type="InParanoid" id="C1F4R9"/>
<comment type="caution">
    <text evidence="2">Lacks conserved residue(s) required for the propagation of feature annotation.</text>
</comment>
<dbReference type="AlphaFoldDB" id="C1F4R9"/>
<dbReference type="GO" id="GO:0006260">
    <property type="term" value="P:DNA replication"/>
    <property type="evidence" value="ECO:0007669"/>
    <property type="project" value="InterPro"/>
</dbReference>
<feature type="region of interest" description="Disordered" evidence="4">
    <location>
        <begin position="170"/>
        <end position="190"/>
    </location>
</feature>
<dbReference type="eggNOG" id="COG0629">
    <property type="taxonomic scope" value="Bacteria"/>
</dbReference>
<name>C1F4R9_ACIC5</name>
<dbReference type="CDD" id="cd04496">
    <property type="entry name" value="SSB_OBF"/>
    <property type="match status" value="1"/>
</dbReference>
<evidence type="ECO:0000256" key="2">
    <source>
        <dbReference type="HAMAP-Rule" id="MF_00984"/>
    </source>
</evidence>
<protein>
    <recommendedName>
        <fullName evidence="2 3">Single-stranded DNA-binding protein</fullName>
        <shortName evidence="2">SSB</shortName>
    </recommendedName>
</protein>
<proteinExistence type="inferred from homology"/>
<comment type="subunit">
    <text evidence="2">Homotetramer.</text>
</comment>
<keyword evidence="6" id="KW-1185">Reference proteome</keyword>
<evidence type="ECO:0000256" key="4">
    <source>
        <dbReference type="SAM" id="MobiDB-lite"/>
    </source>
</evidence>
<evidence type="ECO:0000313" key="6">
    <source>
        <dbReference type="Proteomes" id="UP000002207"/>
    </source>
</evidence>
<dbReference type="NCBIfam" id="TIGR00621">
    <property type="entry name" value="ssb"/>
    <property type="match status" value="1"/>
</dbReference>
<gene>
    <name evidence="5" type="ordered locus">ACP_1190</name>
</gene>
<dbReference type="InterPro" id="IPR012340">
    <property type="entry name" value="NA-bd_OB-fold"/>
</dbReference>
<evidence type="ECO:0000313" key="5">
    <source>
        <dbReference type="EMBL" id="ACO33425.1"/>
    </source>
</evidence>
<dbReference type="HOGENOM" id="CLU_1425190_0_0_0"/>
<dbReference type="SUPFAM" id="SSF50249">
    <property type="entry name" value="Nucleic acid-binding proteins"/>
    <property type="match status" value="1"/>
</dbReference>
<keyword evidence="1 2" id="KW-0238">DNA-binding</keyword>
<dbReference type="Proteomes" id="UP000002207">
    <property type="component" value="Chromosome"/>
</dbReference>
<dbReference type="Pfam" id="PF00436">
    <property type="entry name" value="SSB"/>
    <property type="match status" value="1"/>
</dbReference>
<dbReference type="GO" id="GO:0009295">
    <property type="term" value="C:nucleoid"/>
    <property type="evidence" value="ECO:0007669"/>
    <property type="project" value="TreeGrafter"/>
</dbReference>
<organism evidence="5 6">
    <name type="scientific">Acidobacterium capsulatum (strain ATCC 51196 / DSM 11244 / BCRC 80197 / JCM 7670 / NBRC 15755 / NCIMB 13165 / 161)</name>
    <dbReference type="NCBI Taxonomy" id="240015"/>
    <lineage>
        <taxon>Bacteria</taxon>
        <taxon>Pseudomonadati</taxon>
        <taxon>Acidobacteriota</taxon>
        <taxon>Terriglobia</taxon>
        <taxon>Terriglobales</taxon>
        <taxon>Acidobacteriaceae</taxon>
        <taxon>Acidobacterium</taxon>
    </lineage>
</organism>
<reference evidence="5 6" key="1">
    <citation type="journal article" date="2009" name="Appl. Environ. Microbiol.">
        <title>Three genomes from the phylum Acidobacteria provide insight into the lifestyles of these microorganisms in soils.</title>
        <authorList>
            <person name="Ward N.L."/>
            <person name="Challacombe J.F."/>
            <person name="Janssen P.H."/>
            <person name="Henrissat B."/>
            <person name="Coutinho P.M."/>
            <person name="Wu M."/>
            <person name="Xie G."/>
            <person name="Haft D.H."/>
            <person name="Sait M."/>
            <person name="Badger J."/>
            <person name="Barabote R.D."/>
            <person name="Bradley B."/>
            <person name="Brettin T.S."/>
            <person name="Brinkac L.M."/>
            <person name="Bruce D."/>
            <person name="Creasy T."/>
            <person name="Daugherty S.C."/>
            <person name="Davidsen T.M."/>
            <person name="DeBoy R.T."/>
            <person name="Detter J.C."/>
            <person name="Dodson R.J."/>
            <person name="Durkin A.S."/>
            <person name="Ganapathy A."/>
            <person name="Gwinn-Giglio M."/>
            <person name="Han C.S."/>
            <person name="Khouri H."/>
            <person name="Kiss H."/>
            <person name="Kothari S.P."/>
            <person name="Madupu R."/>
            <person name="Nelson K.E."/>
            <person name="Nelson W.C."/>
            <person name="Paulsen I."/>
            <person name="Penn K."/>
            <person name="Ren Q."/>
            <person name="Rosovitz M.J."/>
            <person name="Selengut J.D."/>
            <person name="Shrivastava S."/>
            <person name="Sullivan S.A."/>
            <person name="Tapia R."/>
            <person name="Thompson L.S."/>
            <person name="Watkins K.L."/>
            <person name="Yang Q."/>
            <person name="Yu C."/>
            <person name="Zafar N."/>
            <person name="Zhou L."/>
            <person name="Kuske C.R."/>
        </authorList>
    </citation>
    <scope>NUCLEOTIDE SEQUENCE [LARGE SCALE GENOMIC DNA]</scope>
    <source>
        <strain evidence="6">ATCC 51196 / DSM 11244 / BCRC 80197 / JCM 7670 / NBRC 15755 / NCIMB 13165 / 161</strain>
    </source>
</reference>
<dbReference type="EMBL" id="CP001472">
    <property type="protein sequence ID" value="ACO33425.1"/>
    <property type="molecule type" value="Genomic_DNA"/>
</dbReference>
<dbReference type="HAMAP" id="MF_00984">
    <property type="entry name" value="SSB"/>
    <property type="match status" value="1"/>
</dbReference>
<dbReference type="InterPro" id="IPR011344">
    <property type="entry name" value="ssDNA-bd"/>
</dbReference>
<dbReference type="PROSITE" id="PS50935">
    <property type="entry name" value="SSB"/>
    <property type="match status" value="1"/>
</dbReference>
<dbReference type="PANTHER" id="PTHR10302:SF0">
    <property type="entry name" value="SINGLE-STRANDED DNA-BINDING PROTEIN, MITOCHONDRIAL"/>
    <property type="match status" value="1"/>
</dbReference>
<dbReference type="KEGG" id="aca:ACP_1190"/>
<sequence>MRPGTPILRHVAALLSGLLSQSKFGPLLQKARLGTWEPGSSLRLRQGVTRPIREFTNGDYTMYQNRITLIGFLGNDATAITSKNASFTVLSLATKSTYKDKKTGEYNGHTEWHRCIVWGKLADYAKTLKKGAHLAIEGELRSRESTNKKTGQTSRVWEVRVSSILKLDRAEKAGVEEGPDEDFNPEEDAA</sequence>
<dbReference type="PANTHER" id="PTHR10302">
    <property type="entry name" value="SINGLE-STRANDED DNA-BINDING PROTEIN"/>
    <property type="match status" value="1"/>
</dbReference>
<evidence type="ECO:0000256" key="1">
    <source>
        <dbReference type="ARBA" id="ARBA00023125"/>
    </source>
</evidence>
<dbReference type="Gene3D" id="2.40.50.140">
    <property type="entry name" value="Nucleic acid-binding proteins"/>
    <property type="match status" value="1"/>
</dbReference>
<accession>C1F4R9</accession>
<dbReference type="STRING" id="240015.ACP_1190"/>
<evidence type="ECO:0000256" key="3">
    <source>
        <dbReference type="RuleBase" id="RU000524"/>
    </source>
</evidence>